<dbReference type="Pfam" id="PF04773">
    <property type="entry name" value="FecR"/>
    <property type="match status" value="1"/>
</dbReference>
<feature type="domain" description="FecR protein" evidence="2">
    <location>
        <begin position="123"/>
        <end position="215"/>
    </location>
</feature>
<proteinExistence type="predicted"/>
<dbReference type="InterPro" id="IPR032508">
    <property type="entry name" value="FecR_C"/>
</dbReference>
<keyword evidence="1" id="KW-1133">Transmembrane helix</keyword>
<evidence type="ECO:0000259" key="3">
    <source>
        <dbReference type="Pfam" id="PF16344"/>
    </source>
</evidence>
<accession>A0ABW5YUN3</accession>
<comment type="caution">
    <text evidence="4">The sequence shown here is derived from an EMBL/GenBank/DDBJ whole genome shotgun (WGS) entry which is preliminary data.</text>
</comment>
<keyword evidence="5" id="KW-1185">Reference proteome</keyword>
<organism evidence="4 5">
    <name type="scientific">Sphingobacterium anhuiense</name>
    <dbReference type="NCBI Taxonomy" id="493780"/>
    <lineage>
        <taxon>Bacteria</taxon>
        <taxon>Pseudomonadati</taxon>
        <taxon>Bacteroidota</taxon>
        <taxon>Sphingobacteriia</taxon>
        <taxon>Sphingobacteriales</taxon>
        <taxon>Sphingobacteriaceae</taxon>
        <taxon>Sphingobacterium</taxon>
    </lineage>
</organism>
<feature type="domain" description="Protein FecR C-terminal" evidence="3">
    <location>
        <begin position="280"/>
        <end position="348"/>
    </location>
</feature>
<dbReference type="RefSeq" id="WP_380919127.1">
    <property type="nucleotide sequence ID" value="NZ_JBHUPE010000004.1"/>
</dbReference>
<dbReference type="Gene3D" id="2.60.120.1440">
    <property type="match status" value="1"/>
</dbReference>
<reference evidence="5" key="1">
    <citation type="journal article" date="2019" name="Int. J. Syst. Evol. Microbiol.">
        <title>The Global Catalogue of Microorganisms (GCM) 10K type strain sequencing project: providing services to taxonomists for standard genome sequencing and annotation.</title>
        <authorList>
            <consortium name="The Broad Institute Genomics Platform"/>
            <consortium name="The Broad Institute Genome Sequencing Center for Infectious Disease"/>
            <person name="Wu L."/>
            <person name="Ma J."/>
        </authorList>
    </citation>
    <scope>NUCLEOTIDE SEQUENCE [LARGE SCALE GENOMIC DNA]</scope>
    <source>
        <strain evidence="5">KCTC 22209</strain>
    </source>
</reference>
<dbReference type="EMBL" id="JBHUPE010000004">
    <property type="protein sequence ID" value="MFD2903666.1"/>
    <property type="molecule type" value="Genomic_DNA"/>
</dbReference>
<evidence type="ECO:0000313" key="5">
    <source>
        <dbReference type="Proteomes" id="UP001597509"/>
    </source>
</evidence>
<dbReference type="PANTHER" id="PTHR30273">
    <property type="entry name" value="PERIPLASMIC SIGNAL SENSOR AND SIGMA FACTOR ACTIVATOR FECR-RELATED"/>
    <property type="match status" value="1"/>
</dbReference>
<evidence type="ECO:0000259" key="2">
    <source>
        <dbReference type="Pfam" id="PF04773"/>
    </source>
</evidence>
<dbReference type="PANTHER" id="PTHR30273:SF2">
    <property type="entry name" value="PROTEIN FECR"/>
    <property type="match status" value="1"/>
</dbReference>
<dbReference type="PIRSF" id="PIRSF018266">
    <property type="entry name" value="FecR"/>
    <property type="match status" value="1"/>
</dbReference>
<gene>
    <name evidence="4" type="ORF">ACFS6I_07025</name>
</gene>
<protein>
    <submittedName>
        <fullName evidence="4">FecR family protein</fullName>
    </submittedName>
</protein>
<feature type="transmembrane region" description="Helical" evidence="1">
    <location>
        <begin position="83"/>
        <end position="102"/>
    </location>
</feature>
<dbReference type="Proteomes" id="UP001597509">
    <property type="component" value="Unassembled WGS sequence"/>
</dbReference>
<name>A0ABW5YUN3_9SPHI</name>
<evidence type="ECO:0000256" key="1">
    <source>
        <dbReference type="SAM" id="Phobius"/>
    </source>
</evidence>
<dbReference type="InterPro" id="IPR006860">
    <property type="entry name" value="FecR"/>
</dbReference>
<dbReference type="Gene3D" id="3.55.50.30">
    <property type="match status" value="1"/>
</dbReference>
<dbReference type="Pfam" id="PF16344">
    <property type="entry name" value="FecR_C"/>
    <property type="match status" value="1"/>
</dbReference>
<dbReference type="InterPro" id="IPR012373">
    <property type="entry name" value="Ferrdict_sens_TM"/>
</dbReference>
<sequence length="356" mass="39737">MNTKQLIQKFWSGYASPKEKQQLLDQLEITDHELKADLQEEFDQQPTLLSERLSPEQKKKVYDRLITTIGDQSARKKQSLSRIIVKIAASLLLVAGGVSIIWKNQQDFVHTSVTVLPLQKRIVSSTSVFVRHILPDGTSVTLSPHSSLTYNPQFTDTSRMLSLTGKGKFDVTKDKHRPFTVISNGIATTALGTVFIIDGQNNKETNIHLVEGSIRVAPTAQSLHRFQETVLRTGEQIVINNMTQLLEWKISKKAKSPIKNTDPIPQHSVAVSLAATSSSLNFEKENLKTVFASIAKAKQVAIIYDGVNVNQLTFTGAFEVSESIENILHILCGLNELEYRKEQSTYYVSKKAESSN</sequence>
<evidence type="ECO:0000313" key="4">
    <source>
        <dbReference type="EMBL" id="MFD2903666.1"/>
    </source>
</evidence>
<keyword evidence="1" id="KW-0472">Membrane</keyword>
<keyword evidence="1" id="KW-0812">Transmembrane</keyword>